<dbReference type="CDD" id="cd00063">
    <property type="entry name" value="FN3"/>
    <property type="match status" value="1"/>
</dbReference>
<dbReference type="InterPro" id="IPR036116">
    <property type="entry name" value="FN3_sf"/>
</dbReference>
<name>A0A518BGC8_9BACT</name>
<dbReference type="InterPro" id="IPR003961">
    <property type="entry name" value="FN3_dom"/>
</dbReference>
<evidence type="ECO:0000256" key="1">
    <source>
        <dbReference type="ARBA" id="ARBA00006429"/>
    </source>
</evidence>
<keyword evidence="4" id="KW-0732">Signal</keyword>
<proteinExistence type="inferred from homology"/>
<dbReference type="GO" id="GO:0004518">
    <property type="term" value="F:nuclease activity"/>
    <property type="evidence" value="ECO:0007669"/>
    <property type="project" value="UniProtKB-KW"/>
</dbReference>
<evidence type="ECO:0000259" key="5">
    <source>
        <dbReference type="PROSITE" id="PS50853"/>
    </source>
</evidence>
<dbReference type="InterPro" id="IPR013783">
    <property type="entry name" value="Ig-like_fold"/>
</dbReference>
<dbReference type="EMBL" id="CP036287">
    <property type="protein sequence ID" value="QDU66039.1"/>
    <property type="molecule type" value="Genomic_DNA"/>
</dbReference>
<dbReference type="RefSeq" id="WP_145063231.1">
    <property type="nucleotide sequence ID" value="NZ_CP036287.1"/>
</dbReference>
<sequence precursor="true">MTCPRSLRPALLALVACLVAPLAAAQAPAGYYDTVDASSAATLRSSLHAVIDDHQRFPFTSGGTDTWDILELADEDPGNAGRILDVYRNASYPKQGGGNSFYSREHSWPSSLGFPNDSGSNYPYSDCHGLFLSDDAYNGARSNKPYRNCDPTCAEWPTDPNAGAGGGSGSYPGNSNWTTGFQTAGTWETWNGRRGDVARAILYLDVRYEGGTHGGTGASEPDLIVTNDEALIIASATGNNESVAYMGIRDVLLQWAAEDPVDAKELARNDAVFAFQGNRNPFIDHPEWIDILWGTGTATGELWINEFHYDNGGADVGEFVEVAGTAGLNLAGYRILAYNGGDGAPYGSVDLVGLVPDAGGCLGTVSFAFPDLQNGSPDGLALVDPLDNVLEFWSYEGAFTATDGPAFGLTSTDVGVEESAAAPLGLALARIGTGTTGADFAWGGPQAESPGALNAGQVFGDACTAPTGPPAPTGLAGVSCAGAVKLTWTGSLDPGVTGYGVYRSSFSGFGYVPLPGSPVTSPTYLDTGASSGTTAYYVVTAIDGSGESDFSTELAIGVQGGGAAGTPWINELHYDDESTDDGEFVEVAGPAGLDLNGWILVGYNGSTQVSYSSVNLSGTIADEAGCVGALAFPFAGLQNGAPDGIALVDPQGNAVEFISYEGSFTASGGAADGMLSTDIGVSETNSTPAGLSLQRTGSGFSAGDFGGWAGPTAQTPGAVNAGQSFVGGCATLVQAYGCGLNPAGSLQLLSGNPTVGATLVFGVDNPTGNQTVGSISLLLISLSPDPGFPCGTPIPGFGMGGPGLPGELLISTLPGQLIQPTLVGPAWAGAGSPAPIAIAVPFDCVLAGLVFYVQGALIDPFGPTGIGLTEGARVTLAN</sequence>
<dbReference type="PANTHER" id="PTHR33607:SF2">
    <property type="entry name" value="ENDONUCLEASE-1"/>
    <property type="match status" value="1"/>
</dbReference>
<dbReference type="InterPro" id="IPR044925">
    <property type="entry name" value="His-Me_finger_sf"/>
</dbReference>
<comment type="similarity">
    <text evidence="1">Belongs to the EndA/NucM nuclease family.</text>
</comment>
<accession>A0A518BGC8</accession>
<gene>
    <name evidence="6" type="primary">bsn_2</name>
    <name evidence="6" type="ORF">Pla133_11050</name>
</gene>
<keyword evidence="2" id="KW-0540">Nuclease</keyword>
<evidence type="ECO:0000256" key="3">
    <source>
        <dbReference type="ARBA" id="ARBA00022801"/>
    </source>
</evidence>
<feature type="chain" id="PRO_5021714099" evidence="4">
    <location>
        <begin position="26"/>
        <end position="878"/>
    </location>
</feature>
<dbReference type="InterPro" id="IPR007346">
    <property type="entry name" value="Endonuclease-I"/>
</dbReference>
<dbReference type="PROSITE" id="PS50853">
    <property type="entry name" value="FN3"/>
    <property type="match status" value="1"/>
</dbReference>
<dbReference type="KEGG" id="pbap:Pla133_11050"/>
<feature type="domain" description="Fibronectin type-III" evidence="5">
    <location>
        <begin position="469"/>
        <end position="561"/>
    </location>
</feature>
<dbReference type="SUPFAM" id="SSF54060">
    <property type="entry name" value="His-Me finger endonucleases"/>
    <property type="match status" value="1"/>
</dbReference>
<dbReference type="SUPFAM" id="SSF49265">
    <property type="entry name" value="Fibronectin type III"/>
    <property type="match status" value="1"/>
</dbReference>
<evidence type="ECO:0000313" key="7">
    <source>
        <dbReference type="Proteomes" id="UP000316921"/>
    </source>
</evidence>
<keyword evidence="3 6" id="KW-0378">Hydrolase</keyword>
<keyword evidence="7" id="KW-1185">Reference proteome</keyword>
<dbReference type="GO" id="GO:0016787">
    <property type="term" value="F:hydrolase activity"/>
    <property type="evidence" value="ECO:0007669"/>
    <property type="project" value="UniProtKB-KW"/>
</dbReference>
<feature type="signal peptide" evidence="4">
    <location>
        <begin position="1"/>
        <end position="25"/>
    </location>
</feature>
<organism evidence="6 7">
    <name type="scientific">Engelhardtia mirabilis</name>
    <dbReference type="NCBI Taxonomy" id="2528011"/>
    <lineage>
        <taxon>Bacteria</taxon>
        <taxon>Pseudomonadati</taxon>
        <taxon>Planctomycetota</taxon>
        <taxon>Planctomycetia</taxon>
        <taxon>Planctomycetia incertae sedis</taxon>
        <taxon>Engelhardtia</taxon>
    </lineage>
</organism>
<protein>
    <submittedName>
        <fullName evidence="6">Extracellular ribonuclease</fullName>
        <ecNumber evidence="6">3.1.-.-</ecNumber>
    </submittedName>
</protein>
<dbReference type="PANTHER" id="PTHR33607">
    <property type="entry name" value="ENDONUCLEASE-1"/>
    <property type="match status" value="1"/>
</dbReference>
<dbReference type="AlphaFoldDB" id="A0A518BGC8"/>
<dbReference type="EC" id="3.1.-.-" evidence="6"/>
<dbReference type="Proteomes" id="UP000316921">
    <property type="component" value="Chromosome"/>
</dbReference>
<dbReference type="Gene3D" id="2.60.40.10">
    <property type="entry name" value="Immunoglobulins"/>
    <property type="match status" value="1"/>
</dbReference>
<dbReference type="Pfam" id="PF04231">
    <property type="entry name" value="Endonuclease_1"/>
    <property type="match status" value="1"/>
</dbReference>
<evidence type="ECO:0000256" key="2">
    <source>
        <dbReference type="ARBA" id="ARBA00022722"/>
    </source>
</evidence>
<evidence type="ECO:0000256" key="4">
    <source>
        <dbReference type="SAM" id="SignalP"/>
    </source>
</evidence>
<evidence type="ECO:0000313" key="6">
    <source>
        <dbReference type="EMBL" id="QDU66039.1"/>
    </source>
</evidence>
<reference evidence="6 7" key="1">
    <citation type="submission" date="2019-02" db="EMBL/GenBank/DDBJ databases">
        <title>Deep-cultivation of Planctomycetes and their phenomic and genomic characterization uncovers novel biology.</title>
        <authorList>
            <person name="Wiegand S."/>
            <person name="Jogler M."/>
            <person name="Boedeker C."/>
            <person name="Pinto D."/>
            <person name="Vollmers J."/>
            <person name="Rivas-Marin E."/>
            <person name="Kohn T."/>
            <person name="Peeters S.H."/>
            <person name="Heuer A."/>
            <person name="Rast P."/>
            <person name="Oberbeckmann S."/>
            <person name="Bunk B."/>
            <person name="Jeske O."/>
            <person name="Meyerdierks A."/>
            <person name="Storesund J.E."/>
            <person name="Kallscheuer N."/>
            <person name="Luecker S."/>
            <person name="Lage O.M."/>
            <person name="Pohl T."/>
            <person name="Merkel B.J."/>
            <person name="Hornburger P."/>
            <person name="Mueller R.-W."/>
            <person name="Bruemmer F."/>
            <person name="Labrenz M."/>
            <person name="Spormann A.M."/>
            <person name="Op den Camp H."/>
            <person name="Overmann J."/>
            <person name="Amann R."/>
            <person name="Jetten M.S.M."/>
            <person name="Mascher T."/>
            <person name="Medema M.H."/>
            <person name="Devos D.P."/>
            <person name="Kaster A.-K."/>
            <person name="Ovreas L."/>
            <person name="Rohde M."/>
            <person name="Galperin M.Y."/>
            <person name="Jogler C."/>
        </authorList>
    </citation>
    <scope>NUCLEOTIDE SEQUENCE [LARGE SCALE GENOMIC DNA]</scope>
    <source>
        <strain evidence="6 7">Pla133</strain>
    </source>
</reference>